<feature type="transmembrane region" description="Helical" evidence="1">
    <location>
        <begin position="81"/>
        <end position="104"/>
    </location>
</feature>
<evidence type="ECO:0000313" key="3">
    <source>
        <dbReference type="Proteomes" id="UP000279968"/>
    </source>
</evidence>
<sequence length="545" mass="55188">MNSAFTGTGRLARLALRRDRVQLPVWILSTVALGAFARSALDTQYPTEADRLAVLRVAVDTPAVLMFRAAPTGTSTGEMTAFGILAFLAILAGFMSTLAVIRHTRQNEETGRAEMIGATAVGRHAGLTAALVVVVGANVVLGALIALTLVGAGEPAAGSLAAGAGVGAAGIAFAAVAAVAAQLTQSARAANGIAAAVVGASYLVRGVADAFGEVRPNGYTMTSAWPSWLSPIGWTMQMRPFAEGGNRWWVLALPLALLVVAVAAAFALAGRRDVGMGLLADRPGPGQASPALLSPLGLAWRLQRGTALGWGIAIGVFSLVLGSMANAVDDLVAENSGVTGTINDLAGGGAHAIMDAFFGAMMATIGALVAGYLVQALMRPRAEEAGTRAEPVLATATGRLTWLGGHIAVATAGAVAMLGLAAVAMALVYGLSVHDLGGQLAHLAGTAYLQLPAVLTLAGLAVALFGLVPRFAVGLTWFGFALSFVLGPYGALLGVPESLRELSPFSHTPAVPADATAAPIVVMSAIALVLGAAGLAWFRRRDLAT</sequence>
<gene>
    <name evidence="2" type="ORF">D7193_09490</name>
</gene>
<dbReference type="Proteomes" id="UP000279968">
    <property type="component" value="Unassembled WGS sequence"/>
</dbReference>
<keyword evidence="1" id="KW-0472">Membrane</keyword>
<accession>A0A3B0AGG7</accession>
<keyword evidence="1" id="KW-0812">Transmembrane</keyword>
<reference evidence="2 3" key="1">
    <citation type="journal article" date="2015" name="Int. J. Syst. Evol. Microbiol.">
        <title>Micromonospora costi sp. nov., isolated from a leaf of Costus speciosus.</title>
        <authorList>
            <person name="Thawai C."/>
        </authorList>
    </citation>
    <scope>NUCLEOTIDE SEQUENCE [LARGE SCALE GENOMIC DNA]</scope>
    <source>
        <strain evidence="2 3">CS1-12</strain>
    </source>
</reference>
<evidence type="ECO:0000256" key="1">
    <source>
        <dbReference type="SAM" id="Phobius"/>
    </source>
</evidence>
<proteinExistence type="predicted"/>
<dbReference type="AlphaFoldDB" id="A0A3B0AGG7"/>
<keyword evidence="3" id="KW-1185">Reference proteome</keyword>
<feature type="transmembrane region" description="Helical" evidence="1">
    <location>
        <begin position="449"/>
        <end position="468"/>
    </location>
</feature>
<comment type="caution">
    <text evidence="2">The sequence shown here is derived from an EMBL/GenBank/DDBJ whole genome shotgun (WGS) entry which is preliminary data.</text>
</comment>
<protein>
    <submittedName>
        <fullName evidence="2">Anibiotic ABC transporter</fullName>
    </submittedName>
</protein>
<organism evidence="2 3">
    <name type="scientific">Micromonospora costi</name>
    <dbReference type="NCBI Taxonomy" id="1530042"/>
    <lineage>
        <taxon>Bacteria</taxon>
        <taxon>Bacillati</taxon>
        <taxon>Actinomycetota</taxon>
        <taxon>Actinomycetes</taxon>
        <taxon>Micromonosporales</taxon>
        <taxon>Micromonosporaceae</taxon>
        <taxon>Micromonospora</taxon>
    </lineage>
</organism>
<dbReference type="EMBL" id="RBAN01000001">
    <property type="protein sequence ID" value="RKN58737.1"/>
    <property type="molecule type" value="Genomic_DNA"/>
</dbReference>
<feature type="transmembrane region" description="Helical" evidence="1">
    <location>
        <begin position="475"/>
        <end position="495"/>
    </location>
</feature>
<name>A0A3B0AGG7_9ACTN</name>
<feature type="transmembrane region" description="Helical" evidence="1">
    <location>
        <begin position="407"/>
        <end position="429"/>
    </location>
</feature>
<evidence type="ECO:0000313" key="2">
    <source>
        <dbReference type="EMBL" id="RKN58737.1"/>
    </source>
</evidence>
<dbReference type="OrthoDB" id="2014935at2"/>
<dbReference type="RefSeq" id="WP_120778896.1">
    <property type="nucleotide sequence ID" value="NZ_JBHLUP010000009.1"/>
</dbReference>
<feature type="transmembrane region" description="Helical" evidence="1">
    <location>
        <begin position="193"/>
        <end position="212"/>
    </location>
</feature>
<feature type="transmembrane region" description="Helical" evidence="1">
    <location>
        <begin position="307"/>
        <end position="328"/>
    </location>
</feature>
<feature type="transmembrane region" description="Helical" evidence="1">
    <location>
        <begin position="156"/>
        <end position="181"/>
    </location>
</feature>
<feature type="transmembrane region" description="Helical" evidence="1">
    <location>
        <begin position="348"/>
        <end position="374"/>
    </location>
</feature>
<feature type="transmembrane region" description="Helical" evidence="1">
    <location>
        <begin position="21"/>
        <end position="41"/>
    </location>
</feature>
<keyword evidence="1" id="KW-1133">Transmembrane helix</keyword>
<feature type="transmembrane region" description="Helical" evidence="1">
    <location>
        <begin position="515"/>
        <end position="538"/>
    </location>
</feature>
<feature type="transmembrane region" description="Helical" evidence="1">
    <location>
        <begin position="248"/>
        <end position="269"/>
    </location>
</feature>
<feature type="transmembrane region" description="Helical" evidence="1">
    <location>
        <begin position="125"/>
        <end position="150"/>
    </location>
</feature>